<feature type="transmembrane region" description="Helical" evidence="1">
    <location>
        <begin position="65"/>
        <end position="91"/>
    </location>
</feature>
<evidence type="ECO:0000313" key="2">
    <source>
        <dbReference type="EMBL" id="RDI52103.1"/>
    </source>
</evidence>
<sequence>MSEAGRDPAGAGGYRMPGSVRAAQVVALGMAAVGLVCTASAAWLFGGRSAMITSLSFVPSWLLGLTALGFGAVGGGIRVGAILLAVLNMLWTVPSITAGHPPGWLGPASSVVVIVLLFRPAARDWFDPAW</sequence>
<name>A0A370H6W4_9NOCA</name>
<keyword evidence="1" id="KW-1133">Transmembrane helix</keyword>
<protein>
    <submittedName>
        <fullName evidence="2">Uncharacterized protein</fullName>
    </submittedName>
</protein>
<feature type="transmembrane region" description="Helical" evidence="1">
    <location>
        <begin position="103"/>
        <end position="122"/>
    </location>
</feature>
<proteinExistence type="predicted"/>
<dbReference type="STRING" id="1210089.GCA_001613165_05087"/>
<comment type="caution">
    <text evidence="2">The sequence shown here is derived from an EMBL/GenBank/DDBJ whole genome shotgun (WGS) entry which is preliminary data.</text>
</comment>
<reference evidence="2 3" key="1">
    <citation type="submission" date="2018-07" db="EMBL/GenBank/DDBJ databases">
        <title>Genomic Encyclopedia of Type Strains, Phase IV (KMG-IV): sequencing the most valuable type-strain genomes for metagenomic binning, comparative biology and taxonomic classification.</title>
        <authorList>
            <person name="Goeker M."/>
        </authorList>
    </citation>
    <scope>NUCLEOTIDE SEQUENCE [LARGE SCALE GENOMIC DNA]</scope>
    <source>
        <strain evidence="2 3">DSM 44952</strain>
    </source>
</reference>
<feature type="transmembrane region" description="Helical" evidence="1">
    <location>
        <begin position="25"/>
        <end position="45"/>
    </location>
</feature>
<keyword evidence="1" id="KW-0472">Membrane</keyword>
<keyword evidence="3" id="KW-1185">Reference proteome</keyword>
<dbReference type="AlphaFoldDB" id="A0A370H6W4"/>
<dbReference type="Proteomes" id="UP000255355">
    <property type="component" value="Unassembled WGS sequence"/>
</dbReference>
<gene>
    <name evidence="2" type="ORF">DFR68_104591</name>
</gene>
<dbReference type="EMBL" id="QQAZ01000004">
    <property type="protein sequence ID" value="RDI52103.1"/>
    <property type="molecule type" value="Genomic_DNA"/>
</dbReference>
<accession>A0A370H6W4</accession>
<keyword evidence="1" id="KW-0812">Transmembrane</keyword>
<evidence type="ECO:0000313" key="3">
    <source>
        <dbReference type="Proteomes" id="UP000255355"/>
    </source>
</evidence>
<organism evidence="2 3">
    <name type="scientific">Nocardia mexicana</name>
    <dbReference type="NCBI Taxonomy" id="279262"/>
    <lineage>
        <taxon>Bacteria</taxon>
        <taxon>Bacillati</taxon>
        <taxon>Actinomycetota</taxon>
        <taxon>Actinomycetes</taxon>
        <taxon>Mycobacteriales</taxon>
        <taxon>Nocardiaceae</taxon>
        <taxon>Nocardia</taxon>
    </lineage>
</organism>
<evidence type="ECO:0000256" key="1">
    <source>
        <dbReference type="SAM" id="Phobius"/>
    </source>
</evidence>